<comment type="caution">
    <text evidence="2">The sequence shown here is derived from an EMBL/GenBank/DDBJ whole genome shotgun (WGS) entry which is preliminary data.</text>
</comment>
<evidence type="ECO:0000313" key="3">
    <source>
        <dbReference type="Proteomes" id="UP000009877"/>
    </source>
</evidence>
<dbReference type="PRINTS" id="PR00420">
    <property type="entry name" value="RNGMNOXGNASE"/>
</dbReference>
<organism evidence="2 3">
    <name type="scientific">Kocuria palustris PEL</name>
    <dbReference type="NCBI Taxonomy" id="1236550"/>
    <lineage>
        <taxon>Bacteria</taxon>
        <taxon>Bacillati</taxon>
        <taxon>Actinomycetota</taxon>
        <taxon>Actinomycetes</taxon>
        <taxon>Micrococcales</taxon>
        <taxon>Micrococcaceae</taxon>
        <taxon>Kocuria</taxon>
    </lineage>
</organism>
<dbReference type="Pfam" id="PF01494">
    <property type="entry name" value="FAD_binding_3"/>
    <property type="match status" value="1"/>
</dbReference>
<dbReference type="Gene3D" id="3.50.50.60">
    <property type="entry name" value="FAD/NAD(P)-binding domain"/>
    <property type="match status" value="1"/>
</dbReference>
<dbReference type="InterPro" id="IPR051704">
    <property type="entry name" value="FAD_aromatic-hydroxylase"/>
</dbReference>
<dbReference type="Proteomes" id="UP000009877">
    <property type="component" value="Unassembled WGS sequence"/>
</dbReference>
<dbReference type="SUPFAM" id="SSF51905">
    <property type="entry name" value="FAD/NAD(P)-binding domain"/>
    <property type="match status" value="1"/>
</dbReference>
<proteinExistence type="predicted"/>
<gene>
    <name evidence="2" type="ORF">C884_00347</name>
</gene>
<dbReference type="InterPro" id="IPR002938">
    <property type="entry name" value="FAD-bd"/>
</dbReference>
<evidence type="ECO:0000259" key="1">
    <source>
        <dbReference type="Pfam" id="PF01494"/>
    </source>
</evidence>
<sequence length="358" mass="37923">MTLIDANESAPSGGYVLDLDAVAQKILRRMGAGDIIDSVSTPSPATTFRLTKGARPLQMTFAGGSSRLAHRAQLIEKLLAHVPPGVETRLGCRLSSLEHRSDDVVARFDDETSGTFDLVVGADGVNSTVRSLVFSPREASLYRNGLSHVWATVDHTMEGPNAVVVGRHRTVVFTYPLPAVGATQIVAALPSPEAPRNDPRAPAAAVARALRSIGGELDPIATAMLETSDVLLTRFTQVRTTHWSTRRVVLVGDAAHCIDPLSGLGAHGALLGAVTLAQKLREHGPDDPAAFAEYEQTVRPFVESRQEVTARAVEYITHPTLRDRSTNALGSVAAGLRAAPALLTTGGRERLAGIAAFG</sequence>
<evidence type="ECO:0000313" key="2">
    <source>
        <dbReference type="EMBL" id="EME36553.1"/>
    </source>
</evidence>
<dbReference type="PANTHER" id="PTHR46865:SF2">
    <property type="entry name" value="MONOOXYGENASE"/>
    <property type="match status" value="1"/>
</dbReference>
<dbReference type="AlphaFoldDB" id="M2XUR3"/>
<dbReference type="Gene3D" id="3.30.9.10">
    <property type="entry name" value="D-Amino Acid Oxidase, subunit A, domain 2"/>
    <property type="match status" value="1"/>
</dbReference>
<protein>
    <submittedName>
        <fullName evidence="2">Oxidoreductase</fullName>
    </submittedName>
</protein>
<keyword evidence="3" id="KW-1185">Reference proteome</keyword>
<feature type="domain" description="FAD-binding" evidence="1">
    <location>
        <begin position="25"/>
        <end position="303"/>
    </location>
</feature>
<dbReference type="PANTHER" id="PTHR46865">
    <property type="entry name" value="OXIDOREDUCTASE-RELATED"/>
    <property type="match status" value="1"/>
</dbReference>
<accession>M2XUR3</accession>
<dbReference type="GO" id="GO:0071949">
    <property type="term" value="F:FAD binding"/>
    <property type="evidence" value="ECO:0007669"/>
    <property type="project" value="InterPro"/>
</dbReference>
<dbReference type="EMBL" id="ANHZ02000012">
    <property type="protein sequence ID" value="EME36553.1"/>
    <property type="molecule type" value="Genomic_DNA"/>
</dbReference>
<dbReference type="InterPro" id="IPR036188">
    <property type="entry name" value="FAD/NAD-bd_sf"/>
</dbReference>
<name>M2XUR3_9MICC</name>
<reference evidence="2 3" key="1">
    <citation type="journal article" date="2014" name="Genome Announc.">
        <title>Draft Genome Sequence of Kocuria palustris PEL.</title>
        <authorList>
            <person name="Sharma G."/>
            <person name="Khatri I."/>
            <person name="Subramanian S."/>
        </authorList>
    </citation>
    <scope>NUCLEOTIDE SEQUENCE [LARGE SCALE GENOMIC DNA]</scope>
    <source>
        <strain evidence="2 3">PEL</strain>
    </source>
</reference>